<dbReference type="Proteomes" id="UP001055247">
    <property type="component" value="Unassembled WGS sequence"/>
</dbReference>
<accession>A0AAV4ZQ61</accession>
<keyword evidence="2" id="KW-1185">Reference proteome</keyword>
<evidence type="ECO:0000313" key="1">
    <source>
        <dbReference type="EMBL" id="GJD90383.1"/>
    </source>
</evidence>
<comment type="caution">
    <text evidence="1">The sequence shown here is derived from an EMBL/GenBank/DDBJ whole genome shotgun (WGS) entry which is preliminary data.</text>
</comment>
<gene>
    <name evidence="1" type="ORF">BHAOGJBA_3922</name>
</gene>
<reference evidence="1" key="1">
    <citation type="journal article" date="2016" name="Front. Microbiol.">
        <title>Genome Sequence of the Piezophilic, Mesophilic Sulfate-Reducing Bacterium Desulfovibrio indicus J2T.</title>
        <authorList>
            <person name="Cao J."/>
            <person name="Maignien L."/>
            <person name="Shao Z."/>
            <person name="Alain K."/>
            <person name="Jebbar M."/>
        </authorList>
    </citation>
    <scope>NUCLEOTIDE SEQUENCE</scope>
    <source>
        <strain evidence="1">DSM 16372</strain>
    </source>
</reference>
<evidence type="ECO:0000313" key="2">
    <source>
        <dbReference type="Proteomes" id="UP001055247"/>
    </source>
</evidence>
<proteinExistence type="predicted"/>
<sequence length="85" mass="9258">MFAGTFTHGGRFSKRVGPVMGGHVCRNIDPNHGWRGKADLQNSGVYIPDEMLQGATEAALMQVMGEELKAHVTHEIEHLMGMPGL</sequence>
<dbReference type="EMBL" id="BPQO01000018">
    <property type="protein sequence ID" value="GJD90383.1"/>
    <property type="molecule type" value="Genomic_DNA"/>
</dbReference>
<reference evidence="1" key="2">
    <citation type="submission" date="2021-08" db="EMBL/GenBank/DDBJ databases">
        <authorList>
            <person name="Tani A."/>
            <person name="Ola A."/>
            <person name="Ogura Y."/>
            <person name="Katsura K."/>
            <person name="Hayashi T."/>
        </authorList>
    </citation>
    <scope>NUCLEOTIDE SEQUENCE</scope>
    <source>
        <strain evidence="1">DSM 16372</strain>
    </source>
</reference>
<protein>
    <submittedName>
        <fullName evidence="1">Uncharacterized protein</fullName>
    </submittedName>
</protein>
<name>A0AAV4ZQ61_9HYPH</name>
<dbReference type="AlphaFoldDB" id="A0AAV4ZQ61"/>
<organism evidence="1 2">
    <name type="scientific">Methylobacterium hispanicum</name>
    <dbReference type="NCBI Taxonomy" id="270350"/>
    <lineage>
        <taxon>Bacteria</taxon>
        <taxon>Pseudomonadati</taxon>
        <taxon>Pseudomonadota</taxon>
        <taxon>Alphaproteobacteria</taxon>
        <taxon>Hyphomicrobiales</taxon>
        <taxon>Methylobacteriaceae</taxon>
        <taxon>Methylobacterium</taxon>
    </lineage>
</organism>
<dbReference type="RefSeq" id="WP_066924071.1">
    <property type="nucleotide sequence ID" value="NZ_BPQO01000018.1"/>
</dbReference>